<accession>A0A2G6KA59</accession>
<dbReference type="Pfam" id="PF11984">
    <property type="entry name" value="DUF3485"/>
    <property type="match status" value="1"/>
</dbReference>
<dbReference type="AlphaFoldDB" id="A0A2G6KA59"/>
<evidence type="ECO:0000259" key="2">
    <source>
        <dbReference type="Pfam" id="PF11984"/>
    </source>
</evidence>
<organism evidence="3 4">
    <name type="scientific">candidate division KSB3 bacterium</name>
    <dbReference type="NCBI Taxonomy" id="2044937"/>
    <lineage>
        <taxon>Bacteria</taxon>
        <taxon>candidate division KSB3</taxon>
    </lineage>
</organism>
<dbReference type="NCBIfam" id="TIGR02914">
    <property type="entry name" value="EpsI_fam"/>
    <property type="match status" value="1"/>
</dbReference>
<feature type="domain" description="Methanolan biosynthesis EpsI" evidence="2">
    <location>
        <begin position="12"/>
        <end position="213"/>
    </location>
</feature>
<feature type="transmembrane region" description="Helical" evidence="1">
    <location>
        <begin position="6"/>
        <end position="24"/>
    </location>
</feature>
<keyword evidence="1" id="KW-1133">Transmembrane helix</keyword>
<reference evidence="3 4" key="1">
    <citation type="submission" date="2017-10" db="EMBL/GenBank/DDBJ databases">
        <title>Novel microbial diversity and functional potential in the marine mammal oral microbiome.</title>
        <authorList>
            <person name="Dudek N.K."/>
            <person name="Sun C.L."/>
            <person name="Burstein D."/>
            <person name="Kantor R.S."/>
            <person name="Aliaga Goltsman D.S."/>
            <person name="Bik E.M."/>
            <person name="Thomas B.C."/>
            <person name="Banfield J.F."/>
            <person name="Relman D.A."/>
        </authorList>
    </citation>
    <scope>NUCLEOTIDE SEQUENCE [LARGE SCALE GENOMIC DNA]</scope>
    <source>
        <strain evidence="3">DOLJORAL78_47_16</strain>
    </source>
</reference>
<sequence length="221" mass="25805">MWKQFGTQFYVAMAVILVTIFLIYRAPHGKSMPLQKDILEFPEQFGSWQGGGSRTLDDKVMDILRVDNYLDRVYYDEQGRWISLYIGYFQDQKDGETIHSPRNCMPGSGWNFTKMQPVTLDIGGEHPLTVQAVRSILVHGENRMLTYYWYQSRGRFITSEYWHKFYLVYDGMRHNRTDGALVRVLAPLSENSDIQTVEEDMETFIADFAPILQYEYLPPGV</sequence>
<protein>
    <submittedName>
        <fullName evidence="3">EpsI family protein</fullName>
    </submittedName>
</protein>
<dbReference type="Proteomes" id="UP000230821">
    <property type="component" value="Unassembled WGS sequence"/>
</dbReference>
<proteinExistence type="predicted"/>
<evidence type="ECO:0000313" key="4">
    <source>
        <dbReference type="Proteomes" id="UP000230821"/>
    </source>
</evidence>
<dbReference type="InterPro" id="IPR014263">
    <property type="entry name" value="Methanolan_biosynth_EpsI"/>
</dbReference>
<evidence type="ECO:0000256" key="1">
    <source>
        <dbReference type="SAM" id="Phobius"/>
    </source>
</evidence>
<name>A0A2G6KA59_9BACT</name>
<keyword evidence="1" id="KW-0812">Transmembrane</keyword>
<evidence type="ECO:0000313" key="3">
    <source>
        <dbReference type="EMBL" id="PIE32596.1"/>
    </source>
</evidence>
<comment type="caution">
    <text evidence="3">The sequence shown here is derived from an EMBL/GenBank/DDBJ whole genome shotgun (WGS) entry which is preliminary data.</text>
</comment>
<gene>
    <name evidence="3" type="primary">epsI</name>
    <name evidence="3" type="ORF">CSA56_14920</name>
</gene>
<keyword evidence="1" id="KW-0472">Membrane</keyword>
<dbReference type="EMBL" id="PDSK01000111">
    <property type="protein sequence ID" value="PIE32596.1"/>
    <property type="molecule type" value="Genomic_DNA"/>
</dbReference>